<name>X1UVS7_9ZZZZ</name>
<dbReference type="EMBL" id="BARW01038270">
    <property type="protein sequence ID" value="GAJ21603.1"/>
    <property type="molecule type" value="Genomic_DNA"/>
</dbReference>
<sequence>GYEQEVAQRPVTVDLLATGKRTLVVTIDAADGRGANGAFLANELAGGYIVIFLAEMDRTINRMVVANTATIVGGGAMTVTVDKPLPIALPAACNAEIIENPYFNVVSGGTDRRMVVGMPTREVSAALLAAADQFLWLQTWGPCWVVPTGVDFGTAENLMAYFRGNGSITDFDSTGG</sequence>
<evidence type="ECO:0000313" key="1">
    <source>
        <dbReference type="EMBL" id="GAJ21603.1"/>
    </source>
</evidence>
<organism evidence="1">
    <name type="scientific">marine sediment metagenome</name>
    <dbReference type="NCBI Taxonomy" id="412755"/>
    <lineage>
        <taxon>unclassified sequences</taxon>
        <taxon>metagenomes</taxon>
        <taxon>ecological metagenomes</taxon>
    </lineage>
</organism>
<dbReference type="AlphaFoldDB" id="X1UVS7"/>
<protein>
    <submittedName>
        <fullName evidence="1">Uncharacterized protein</fullName>
    </submittedName>
</protein>
<reference evidence="1" key="1">
    <citation type="journal article" date="2014" name="Front. Microbiol.">
        <title>High frequency of phylogenetically diverse reductive dehalogenase-homologous genes in deep subseafloor sedimentary metagenomes.</title>
        <authorList>
            <person name="Kawai M."/>
            <person name="Futagami T."/>
            <person name="Toyoda A."/>
            <person name="Takaki Y."/>
            <person name="Nishi S."/>
            <person name="Hori S."/>
            <person name="Arai W."/>
            <person name="Tsubouchi T."/>
            <person name="Morono Y."/>
            <person name="Uchiyama I."/>
            <person name="Ito T."/>
            <person name="Fujiyama A."/>
            <person name="Inagaki F."/>
            <person name="Takami H."/>
        </authorList>
    </citation>
    <scope>NUCLEOTIDE SEQUENCE</scope>
    <source>
        <strain evidence="1">Expedition CK06-06</strain>
    </source>
</reference>
<accession>X1UVS7</accession>
<feature type="non-terminal residue" evidence="1">
    <location>
        <position position="1"/>
    </location>
</feature>
<comment type="caution">
    <text evidence="1">The sequence shown here is derived from an EMBL/GenBank/DDBJ whole genome shotgun (WGS) entry which is preliminary data.</text>
</comment>
<proteinExistence type="predicted"/>
<feature type="non-terminal residue" evidence="1">
    <location>
        <position position="176"/>
    </location>
</feature>
<gene>
    <name evidence="1" type="ORF">S12H4_58790</name>
</gene>